<dbReference type="PROSITE" id="PS51257">
    <property type="entry name" value="PROKAR_LIPOPROTEIN"/>
    <property type="match status" value="1"/>
</dbReference>
<dbReference type="Proteomes" id="UP000467840">
    <property type="component" value="Chromosome 7"/>
</dbReference>
<proteinExistence type="predicted"/>
<evidence type="ECO:0000313" key="2">
    <source>
        <dbReference type="EMBL" id="KAF2295928.1"/>
    </source>
</evidence>
<comment type="caution">
    <text evidence="2">The sequence shown here is derived from an EMBL/GenBank/DDBJ whole genome shotgun (WGS) entry which is preliminary data.</text>
</comment>
<evidence type="ECO:0000256" key="1">
    <source>
        <dbReference type="SAM" id="SignalP"/>
    </source>
</evidence>
<organism evidence="2 3">
    <name type="scientific">Hevea brasiliensis</name>
    <name type="common">Para rubber tree</name>
    <name type="synonym">Siphonia brasiliensis</name>
    <dbReference type="NCBI Taxonomy" id="3981"/>
    <lineage>
        <taxon>Eukaryota</taxon>
        <taxon>Viridiplantae</taxon>
        <taxon>Streptophyta</taxon>
        <taxon>Embryophyta</taxon>
        <taxon>Tracheophyta</taxon>
        <taxon>Spermatophyta</taxon>
        <taxon>Magnoliopsida</taxon>
        <taxon>eudicotyledons</taxon>
        <taxon>Gunneridae</taxon>
        <taxon>Pentapetalae</taxon>
        <taxon>rosids</taxon>
        <taxon>fabids</taxon>
        <taxon>Malpighiales</taxon>
        <taxon>Euphorbiaceae</taxon>
        <taxon>Crotonoideae</taxon>
        <taxon>Micrandreae</taxon>
        <taxon>Hevea</taxon>
    </lineage>
</organism>
<name>A0A6A6L6L6_HEVBR</name>
<keyword evidence="3" id="KW-1185">Reference proteome</keyword>
<feature type="signal peptide" evidence="1">
    <location>
        <begin position="1"/>
        <end position="20"/>
    </location>
</feature>
<gene>
    <name evidence="2" type="ORF">GH714_035180</name>
</gene>
<protein>
    <submittedName>
        <fullName evidence="2">Uncharacterized protein</fullName>
    </submittedName>
</protein>
<dbReference type="EMBL" id="JAAGAX010000013">
    <property type="protein sequence ID" value="KAF2295928.1"/>
    <property type="molecule type" value="Genomic_DNA"/>
</dbReference>
<sequence>MKNRGRWGFVLGFCGMLACGSWLSCNVYETPRSIVGGQIGVKNRVDHLCLAFPSLSSNGPIPYFPSRFEVLNRDSFGLSGSSISPSDVIVALLACISPKLPRISKVNKVISERGGSESD</sequence>
<feature type="chain" id="PRO_5025606570" evidence="1">
    <location>
        <begin position="21"/>
        <end position="119"/>
    </location>
</feature>
<keyword evidence="1" id="KW-0732">Signal</keyword>
<accession>A0A6A6L6L6</accession>
<reference evidence="2 3" key="1">
    <citation type="journal article" date="2020" name="Mol. Plant">
        <title>The Chromosome-Based Rubber Tree Genome Provides New Insights into Spurge Genome Evolution and Rubber Biosynthesis.</title>
        <authorList>
            <person name="Liu J."/>
            <person name="Shi C."/>
            <person name="Shi C.C."/>
            <person name="Li W."/>
            <person name="Zhang Q.J."/>
            <person name="Zhang Y."/>
            <person name="Li K."/>
            <person name="Lu H.F."/>
            <person name="Shi C."/>
            <person name="Zhu S.T."/>
            <person name="Xiao Z.Y."/>
            <person name="Nan H."/>
            <person name="Yue Y."/>
            <person name="Zhu X.G."/>
            <person name="Wu Y."/>
            <person name="Hong X.N."/>
            <person name="Fan G.Y."/>
            <person name="Tong Y."/>
            <person name="Zhang D."/>
            <person name="Mao C.L."/>
            <person name="Liu Y.L."/>
            <person name="Hao S.J."/>
            <person name="Liu W.Q."/>
            <person name="Lv M.Q."/>
            <person name="Zhang H.B."/>
            <person name="Liu Y."/>
            <person name="Hu-Tang G.R."/>
            <person name="Wang J.P."/>
            <person name="Wang J.H."/>
            <person name="Sun Y.H."/>
            <person name="Ni S.B."/>
            <person name="Chen W.B."/>
            <person name="Zhang X.C."/>
            <person name="Jiao Y.N."/>
            <person name="Eichler E.E."/>
            <person name="Li G.H."/>
            <person name="Liu X."/>
            <person name="Gao L.Z."/>
        </authorList>
    </citation>
    <scope>NUCLEOTIDE SEQUENCE [LARGE SCALE GENOMIC DNA]</scope>
    <source>
        <strain evidence="3">cv. GT1</strain>
        <tissue evidence="2">Leaf</tissue>
    </source>
</reference>
<evidence type="ECO:0000313" key="3">
    <source>
        <dbReference type="Proteomes" id="UP000467840"/>
    </source>
</evidence>
<dbReference type="AlphaFoldDB" id="A0A6A6L6L6"/>